<evidence type="ECO:0000313" key="1">
    <source>
        <dbReference type="EMBL" id="SOC58178.1"/>
    </source>
</evidence>
<dbReference type="STRING" id="1122622.GCA_000421185_00249"/>
<accession>A0A285VX65</accession>
<organism evidence="1 2">
    <name type="scientific">Ornithinimicrobium cerasi</name>
    <dbReference type="NCBI Taxonomy" id="2248773"/>
    <lineage>
        <taxon>Bacteria</taxon>
        <taxon>Bacillati</taxon>
        <taxon>Actinomycetota</taxon>
        <taxon>Actinomycetes</taxon>
        <taxon>Micrococcales</taxon>
        <taxon>Ornithinimicrobiaceae</taxon>
        <taxon>Ornithinimicrobium</taxon>
    </lineage>
</organism>
<reference evidence="2" key="1">
    <citation type="submission" date="2017-08" db="EMBL/GenBank/DDBJ databases">
        <authorList>
            <person name="Varghese N."/>
            <person name="Submissions S."/>
        </authorList>
    </citation>
    <scope>NUCLEOTIDE SEQUENCE [LARGE SCALE GENOMIC DNA]</scope>
    <source>
        <strain evidence="2">USBA17B2</strain>
    </source>
</reference>
<protein>
    <submittedName>
        <fullName evidence="1">Uncharacterized protein</fullName>
    </submittedName>
</protein>
<gene>
    <name evidence="1" type="ORF">SAMN05421879_1249</name>
</gene>
<evidence type="ECO:0000313" key="2">
    <source>
        <dbReference type="Proteomes" id="UP000219688"/>
    </source>
</evidence>
<proteinExistence type="predicted"/>
<dbReference type="RefSeq" id="WP_220388172.1">
    <property type="nucleotide sequence ID" value="NZ_OBQK01000024.1"/>
</dbReference>
<dbReference type="InterPro" id="IPR047990">
    <property type="entry name" value="DLW39-like"/>
</dbReference>
<dbReference type="NCBIfam" id="NF038356">
    <property type="entry name" value="actino_DLW39"/>
    <property type="match status" value="1"/>
</dbReference>
<dbReference type="EMBL" id="OBQK01000024">
    <property type="protein sequence ID" value="SOC58178.1"/>
    <property type="molecule type" value="Genomic_DNA"/>
</dbReference>
<dbReference type="AlphaFoldDB" id="A0A285VX65"/>
<keyword evidence="2" id="KW-1185">Reference proteome</keyword>
<dbReference type="Proteomes" id="UP000219688">
    <property type="component" value="Unassembled WGS sequence"/>
</dbReference>
<name>A0A285VX65_9MICO</name>
<sequence>MRRFLLLAAAAAGLAVLKKMQDSQAERDLWAEATDDVTDPGQ</sequence>